<accession>A0ABQ9I6K1</accession>
<keyword evidence="2" id="KW-1185">Reference proteome</keyword>
<evidence type="ECO:0000313" key="2">
    <source>
        <dbReference type="Proteomes" id="UP001159363"/>
    </source>
</evidence>
<dbReference type="Proteomes" id="UP001159363">
    <property type="component" value="Chromosome 2"/>
</dbReference>
<evidence type="ECO:0008006" key="3">
    <source>
        <dbReference type="Google" id="ProtNLM"/>
    </source>
</evidence>
<proteinExistence type="predicted"/>
<reference evidence="1 2" key="1">
    <citation type="submission" date="2023-02" db="EMBL/GenBank/DDBJ databases">
        <title>LHISI_Scaffold_Assembly.</title>
        <authorList>
            <person name="Stuart O.P."/>
            <person name="Cleave R."/>
            <person name="Magrath M.J.L."/>
            <person name="Mikheyev A.S."/>
        </authorList>
    </citation>
    <scope>NUCLEOTIDE SEQUENCE [LARGE SCALE GENOMIC DNA]</scope>
    <source>
        <strain evidence="1">Daus_M_001</strain>
        <tissue evidence="1">Leg muscle</tissue>
    </source>
</reference>
<name>A0ABQ9I6K1_9NEOP</name>
<comment type="caution">
    <text evidence="1">The sequence shown here is derived from an EMBL/GenBank/DDBJ whole genome shotgun (WGS) entry which is preliminary data.</text>
</comment>
<evidence type="ECO:0000313" key="1">
    <source>
        <dbReference type="EMBL" id="KAJ8891996.1"/>
    </source>
</evidence>
<gene>
    <name evidence="1" type="ORF">PR048_004561</name>
</gene>
<organism evidence="1 2">
    <name type="scientific">Dryococelus australis</name>
    <dbReference type="NCBI Taxonomy" id="614101"/>
    <lineage>
        <taxon>Eukaryota</taxon>
        <taxon>Metazoa</taxon>
        <taxon>Ecdysozoa</taxon>
        <taxon>Arthropoda</taxon>
        <taxon>Hexapoda</taxon>
        <taxon>Insecta</taxon>
        <taxon>Pterygota</taxon>
        <taxon>Neoptera</taxon>
        <taxon>Polyneoptera</taxon>
        <taxon>Phasmatodea</taxon>
        <taxon>Verophasmatodea</taxon>
        <taxon>Anareolatae</taxon>
        <taxon>Phasmatidae</taxon>
        <taxon>Eurycanthinae</taxon>
        <taxon>Dryococelus</taxon>
    </lineage>
</organism>
<sequence length="92" mass="10370">MGSHLEGCPRSLVAINSLFGWLVMGRVDSKTAESSPQLFTCLHATLSLDETIKRFSELEELRMAAPLTPDEKQLETIFEQTHQQTADGRYKM</sequence>
<protein>
    <recommendedName>
        <fullName evidence="3">Peptidase aspartic putative domain-containing protein</fullName>
    </recommendedName>
</protein>
<dbReference type="EMBL" id="JARBHB010000002">
    <property type="protein sequence ID" value="KAJ8891996.1"/>
    <property type="molecule type" value="Genomic_DNA"/>
</dbReference>